<gene>
    <name evidence="2" type="ORF">EV702DRAFT_405812</name>
</gene>
<feature type="region of interest" description="Disordered" evidence="1">
    <location>
        <begin position="174"/>
        <end position="272"/>
    </location>
</feature>
<organism evidence="2 3">
    <name type="scientific">Suillus placidus</name>
    <dbReference type="NCBI Taxonomy" id="48579"/>
    <lineage>
        <taxon>Eukaryota</taxon>
        <taxon>Fungi</taxon>
        <taxon>Dikarya</taxon>
        <taxon>Basidiomycota</taxon>
        <taxon>Agaricomycotina</taxon>
        <taxon>Agaricomycetes</taxon>
        <taxon>Agaricomycetidae</taxon>
        <taxon>Boletales</taxon>
        <taxon>Suillineae</taxon>
        <taxon>Suillaceae</taxon>
        <taxon>Suillus</taxon>
    </lineage>
</organism>
<evidence type="ECO:0000256" key="1">
    <source>
        <dbReference type="SAM" id="MobiDB-lite"/>
    </source>
</evidence>
<keyword evidence="3" id="KW-1185">Reference proteome</keyword>
<feature type="compositionally biased region" description="Basic residues" evidence="1">
    <location>
        <begin position="199"/>
        <end position="208"/>
    </location>
</feature>
<sequence>MDVQYVMTRKRKRPAYNSQGDGAPLDLLHSGTSIDMPEPSLGLIPPIVTLPPDRDTTATKEAVTVDGFIRHIIAGVPGPRRKRQLRTLQLQDTSISATGGANIQPATRPAHAKVYASNGGPISNKPVGDRTLTQRLARAAILSRVEPKEILHPPGISSSRRPLNFVSFPKFATPPSSPKKKFIKRSAFSRSESSAVMLRNHRRQRAKRQPTFERPGYPPLTFVPSHEAKAADATGARSHAESSAVRLDNSRRKRLKQQPTSERPGYPPLNFIPSHEAEAAYAAKFP</sequence>
<evidence type="ECO:0000313" key="3">
    <source>
        <dbReference type="Proteomes" id="UP000714275"/>
    </source>
</evidence>
<comment type="caution">
    <text evidence="2">The sequence shown here is derived from an EMBL/GenBank/DDBJ whole genome shotgun (WGS) entry which is preliminary data.</text>
</comment>
<reference evidence="2" key="1">
    <citation type="journal article" date="2020" name="New Phytol.">
        <title>Comparative genomics reveals dynamic genome evolution in host specialist ectomycorrhizal fungi.</title>
        <authorList>
            <person name="Lofgren L.A."/>
            <person name="Nguyen N.H."/>
            <person name="Vilgalys R."/>
            <person name="Ruytinx J."/>
            <person name="Liao H.L."/>
            <person name="Branco S."/>
            <person name="Kuo A."/>
            <person name="LaButti K."/>
            <person name="Lipzen A."/>
            <person name="Andreopoulos W."/>
            <person name="Pangilinan J."/>
            <person name="Riley R."/>
            <person name="Hundley H."/>
            <person name="Na H."/>
            <person name="Barry K."/>
            <person name="Grigoriev I.V."/>
            <person name="Stajich J.E."/>
            <person name="Kennedy P.G."/>
        </authorList>
    </citation>
    <scope>NUCLEOTIDE SEQUENCE</scope>
    <source>
        <strain evidence="2">DOB743</strain>
    </source>
</reference>
<name>A0A9P6ZSE1_9AGAM</name>
<evidence type="ECO:0000313" key="2">
    <source>
        <dbReference type="EMBL" id="KAG1775899.1"/>
    </source>
</evidence>
<protein>
    <submittedName>
        <fullName evidence="2">Uncharacterized protein</fullName>
    </submittedName>
</protein>
<dbReference type="EMBL" id="JABBWD010000030">
    <property type="protein sequence ID" value="KAG1775899.1"/>
    <property type="molecule type" value="Genomic_DNA"/>
</dbReference>
<dbReference type="Proteomes" id="UP000714275">
    <property type="component" value="Unassembled WGS sequence"/>
</dbReference>
<dbReference type="OrthoDB" id="2683970at2759"/>
<proteinExistence type="predicted"/>
<accession>A0A9P6ZSE1</accession>
<feature type="region of interest" description="Disordered" evidence="1">
    <location>
        <begin position="1"/>
        <end position="24"/>
    </location>
</feature>
<dbReference type="AlphaFoldDB" id="A0A9P6ZSE1"/>